<dbReference type="AlphaFoldDB" id="A0A5W2M0S8"/>
<feature type="transmembrane region" description="Helical" evidence="1">
    <location>
        <begin position="12"/>
        <end position="30"/>
    </location>
</feature>
<dbReference type="EMBL" id="AAHIJD010000072">
    <property type="protein sequence ID" value="EBW4471725.1"/>
    <property type="molecule type" value="Genomic_DNA"/>
</dbReference>
<reference evidence="2" key="1">
    <citation type="submission" date="2018-06" db="EMBL/GenBank/DDBJ databases">
        <authorList>
            <person name="Ashton P.M."/>
            <person name="Dallman T."/>
            <person name="Nair S."/>
            <person name="De Pinna E."/>
            <person name="Peters T."/>
            <person name="Grant K."/>
        </authorList>
    </citation>
    <scope>NUCLEOTIDE SEQUENCE [LARGE SCALE GENOMIC DNA]</scope>
    <source>
        <strain evidence="2">149361</strain>
    </source>
</reference>
<organism evidence="2">
    <name type="scientific">Salmonella enterica subsp. enterica serovar Lattenkamp</name>
    <dbReference type="NCBI Taxonomy" id="2564671"/>
    <lineage>
        <taxon>Bacteria</taxon>
        <taxon>Pseudomonadati</taxon>
        <taxon>Pseudomonadota</taxon>
        <taxon>Gammaproteobacteria</taxon>
        <taxon>Enterobacterales</taxon>
        <taxon>Enterobacteriaceae</taxon>
        <taxon>Salmonella</taxon>
    </lineage>
</organism>
<feature type="transmembrane region" description="Helical" evidence="1">
    <location>
        <begin position="305"/>
        <end position="324"/>
    </location>
</feature>
<feature type="transmembrane region" description="Helical" evidence="1">
    <location>
        <begin position="336"/>
        <end position="358"/>
    </location>
</feature>
<evidence type="ECO:0008006" key="3">
    <source>
        <dbReference type="Google" id="ProtNLM"/>
    </source>
</evidence>
<sequence>MMLSNKKDYSTYVLISVLILMLLIREFWFASRQGLHIDESLSFILSAYKDYGWTKVFGSLTELTGSQVRQLIWFSDDSIKGMFSDVYHLWQDNRDTPHSNLYYSLLRIWFTGINPEGNTSFITNWAFKLNQLFFVVSFVAIYGIANRLFNSKQIAILVVFVSFINTASISNSIFLRPYQMQEALVAIYTLTSLLLIREKLSLRLLVIHSISTSLAMLSGYFALFYVAMISVFLLPYLIIKYKNNLKNAISFAVKYIVLTSIISYAIYPKYFFVDGNRQGEALDKLGSFSDNLINSVKSLSMINDFFPVGVLIALIVIVASLFFIIKNKNIMSETNYFIFILASTVMMWVIIVQLLSPYKNLARYIYPSLPLFGLFYGYIVFSIYNNYKSVKILPIIASVVILISSTYLYFNGENVDYTNKNREKDCAIIPEHSVIIAKSPWKMGYIATCLNSEAKYGMTNNFDYNLFKSKGYTTIISDQDITSENVKLVNGNVMVYFKKYSMN</sequence>
<dbReference type="Proteomes" id="UP000839639">
    <property type="component" value="Unassembled WGS sequence"/>
</dbReference>
<name>A0A5W2M0S8_SALET</name>
<feature type="transmembrane region" description="Helical" evidence="1">
    <location>
        <begin position="220"/>
        <end position="239"/>
    </location>
</feature>
<keyword evidence="1" id="KW-0472">Membrane</keyword>
<feature type="transmembrane region" description="Helical" evidence="1">
    <location>
        <begin position="364"/>
        <end position="385"/>
    </location>
</feature>
<proteinExistence type="predicted"/>
<feature type="transmembrane region" description="Helical" evidence="1">
    <location>
        <begin position="182"/>
        <end position="200"/>
    </location>
</feature>
<keyword evidence="1" id="KW-0812">Transmembrane</keyword>
<protein>
    <recommendedName>
        <fullName evidence="3">Glycosyltransferase RgtA/B/C/D-like domain-containing protein</fullName>
    </recommendedName>
</protein>
<evidence type="ECO:0000313" key="2">
    <source>
        <dbReference type="EMBL" id="EBW4471725.1"/>
    </source>
</evidence>
<accession>A0A5W2M0S8</accession>
<feature type="transmembrane region" description="Helical" evidence="1">
    <location>
        <begin position="251"/>
        <end position="267"/>
    </location>
</feature>
<feature type="transmembrane region" description="Helical" evidence="1">
    <location>
        <begin position="132"/>
        <end position="149"/>
    </location>
</feature>
<gene>
    <name evidence="2" type="ORF">DPK62_24815</name>
</gene>
<evidence type="ECO:0000256" key="1">
    <source>
        <dbReference type="SAM" id="Phobius"/>
    </source>
</evidence>
<keyword evidence="1" id="KW-1133">Transmembrane helix</keyword>
<feature type="transmembrane region" description="Helical" evidence="1">
    <location>
        <begin position="392"/>
        <end position="410"/>
    </location>
</feature>
<comment type="caution">
    <text evidence="2">The sequence shown here is derived from an EMBL/GenBank/DDBJ whole genome shotgun (WGS) entry which is preliminary data.</text>
</comment>
<feature type="transmembrane region" description="Helical" evidence="1">
    <location>
        <begin position="155"/>
        <end position="175"/>
    </location>
</feature>